<dbReference type="PANTHER" id="PTHR13887">
    <property type="entry name" value="GLUTATHIONE S-TRANSFERASE KAPPA"/>
    <property type="match status" value="1"/>
</dbReference>
<dbReference type="AlphaFoldDB" id="A0AAD4Q1J9"/>
<keyword evidence="3" id="KW-1185">Reference proteome</keyword>
<sequence>MAIITIDIISDIVCAWCYIGTKSLEKAISIYQKTYPGGRNDIFVLTWRPYYLNYHASLTSIDKHVLAQTKLRHMTAEQRTALEQRMDRIGRAAGIVFRNGGKIGSTRPAHHLIALCQRQIAPGSAEGLAGGKGMYPVEVRDALVARLFEAYHELERDIASREVLREIAVDVGMDEAEVDGCLDACFSNGTGVEESSVDREARENKEAGTGVPLFIIQGVHRVEGAQDVMELVEIFGKTRENDEL</sequence>
<proteinExistence type="predicted"/>
<comment type="caution">
    <text evidence="2">The sequence shown here is derived from an EMBL/GenBank/DDBJ whole genome shotgun (WGS) entry which is preliminary data.</text>
</comment>
<dbReference type="EMBL" id="JAJTJA010000005">
    <property type="protein sequence ID" value="KAH8698623.1"/>
    <property type="molecule type" value="Genomic_DNA"/>
</dbReference>
<dbReference type="PANTHER" id="PTHR13887:SF41">
    <property type="entry name" value="THIOREDOXIN SUPERFAMILY PROTEIN"/>
    <property type="match status" value="1"/>
</dbReference>
<dbReference type="InterPro" id="IPR001853">
    <property type="entry name" value="DSBA-like_thioredoxin_dom"/>
</dbReference>
<evidence type="ECO:0000313" key="2">
    <source>
        <dbReference type="EMBL" id="KAH8698623.1"/>
    </source>
</evidence>
<dbReference type="Gene3D" id="3.40.30.10">
    <property type="entry name" value="Glutaredoxin"/>
    <property type="match status" value="1"/>
</dbReference>
<dbReference type="Pfam" id="PF01323">
    <property type="entry name" value="DSBA"/>
    <property type="match status" value="1"/>
</dbReference>
<protein>
    <submittedName>
        <fullName evidence="2">DSBA-like thioredoxin domain protein</fullName>
    </submittedName>
</protein>
<dbReference type="SUPFAM" id="SSF52833">
    <property type="entry name" value="Thioredoxin-like"/>
    <property type="match status" value="1"/>
</dbReference>
<accession>A0AAD4Q1J9</accession>
<dbReference type="Proteomes" id="UP001201262">
    <property type="component" value="Unassembled WGS sequence"/>
</dbReference>
<reference evidence="2" key="1">
    <citation type="submission" date="2021-12" db="EMBL/GenBank/DDBJ databases">
        <title>Convergent genome expansion in fungi linked to evolution of root-endophyte symbiosis.</title>
        <authorList>
            <consortium name="DOE Joint Genome Institute"/>
            <person name="Ke Y.-H."/>
            <person name="Bonito G."/>
            <person name="Liao H.-L."/>
            <person name="Looney B."/>
            <person name="Rojas-Flechas A."/>
            <person name="Nash J."/>
            <person name="Hameed K."/>
            <person name="Schadt C."/>
            <person name="Martin F."/>
            <person name="Crous P.W."/>
            <person name="Miettinen O."/>
            <person name="Magnuson J.K."/>
            <person name="Labbe J."/>
            <person name="Jacobson D."/>
            <person name="Doktycz M.J."/>
            <person name="Veneault-Fourrey C."/>
            <person name="Kuo A."/>
            <person name="Mondo S."/>
            <person name="Calhoun S."/>
            <person name="Riley R."/>
            <person name="Ohm R."/>
            <person name="LaButti K."/>
            <person name="Andreopoulos B."/>
            <person name="Pangilinan J."/>
            <person name="Nolan M."/>
            <person name="Tritt A."/>
            <person name="Clum A."/>
            <person name="Lipzen A."/>
            <person name="Daum C."/>
            <person name="Barry K."/>
            <person name="Grigoriev I.V."/>
            <person name="Vilgalys R."/>
        </authorList>
    </citation>
    <scope>NUCLEOTIDE SEQUENCE</scope>
    <source>
        <strain evidence="2">PMI_201</strain>
    </source>
</reference>
<dbReference type="InterPro" id="IPR036249">
    <property type="entry name" value="Thioredoxin-like_sf"/>
</dbReference>
<dbReference type="GO" id="GO:0016491">
    <property type="term" value="F:oxidoreductase activity"/>
    <property type="evidence" value="ECO:0007669"/>
    <property type="project" value="InterPro"/>
</dbReference>
<dbReference type="RefSeq" id="XP_046073087.1">
    <property type="nucleotide sequence ID" value="XM_046209488.1"/>
</dbReference>
<name>A0AAD4Q1J9_9EURO</name>
<evidence type="ECO:0000259" key="1">
    <source>
        <dbReference type="Pfam" id="PF01323"/>
    </source>
</evidence>
<feature type="domain" description="DSBA-like thioredoxin" evidence="1">
    <location>
        <begin position="5"/>
        <end position="233"/>
    </location>
</feature>
<organism evidence="2 3">
    <name type="scientific">Talaromyces proteolyticus</name>
    <dbReference type="NCBI Taxonomy" id="1131652"/>
    <lineage>
        <taxon>Eukaryota</taxon>
        <taxon>Fungi</taxon>
        <taxon>Dikarya</taxon>
        <taxon>Ascomycota</taxon>
        <taxon>Pezizomycotina</taxon>
        <taxon>Eurotiomycetes</taxon>
        <taxon>Eurotiomycetidae</taxon>
        <taxon>Eurotiales</taxon>
        <taxon>Trichocomaceae</taxon>
        <taxon>Talaromyces</taxon>
        <taxon>Talaromyces sect. Bacilispori</taxon>
    </lineage>
</organism>
<evidence type="ECO:0000313" key="3">
    <source>
        <dbReference type="Proteomes" id="UP001201262"/>
    </source>
</evidence>
<dbReference type="GeneID" id="70239775"/>
<gene>
    <name evidence="2" type="ORF">BGW36DRAFT_149090</name>
</gene>